<organism evidence="2 3">
    <name type="scientific">Sphingobium lactosutens DS20</name>
    <dbReference type="NCBI Taxonomy" id="1331060"/>
    <lineage>
        <taxon>Bacteria</taxon>
        <taxon>Pseudomonadati</taxon>
        <taxon>Pseudomonadota</taxon>
        <taxon>Alphaproteobacteria</taxon>
        <taxon>Sphingomonadales</taxon>
        <taxon>Sphingomonadaceae</taxon>
        <taxon>Sphingobium</taxon>
    </lineage>
</organism>
<accession>T0HTM2</accession>
<dbReference type="InterPro" id="IPR053722">
    <property type="entry name" value="Curli_assembly_CsgC/AgfC"/>
</dbReference>
<dbReference type="Gene3D" id="2.60.40.2420">
    <property type="match status" value="1"/>
</dbReference>
<dbReference type="EMBL" id="ATDP01000076">
    <property type="protein sequence ID" value="EQB16457.1"/>
    <property type="molecule type" value="Genomic_DNA"/>
</dbReference>
<dbReference type="eggNOG" id="ENOG5032ATV">
    <property type="taxonomic scope" value="Bacteria"/>
</dbReference>
<evidence type="ECO:0000256" key="1">
    <source>
        <dbReference type="SAM" id="SignalP"/>
    </source>
</evidence>
<evidence type="ECO:0000313" key="2">
    <source>
        <dbReference type="EMBL" id="EQB16457.1"/>
    </source>
</evidence>
<dbReference type="AlphaFoldDB" id="T0HTM2"/>
<keyword evidence="1" id="KW-0732">Signal</keyword>
<evidence type="ECO:0000313" key="3">
    <source>
        <dbReference type="Proteomes" id="UP000015531"/>
    </source>
</evidence>
<feature type="chain" id="PRO_5004564724" evidence="1">
    <location>
        <begin position="25"/>
        <end position="120"/>
    </location>
</feature>
<gene>
    <name evidence="2" type="ORF">RLDS_08220</name>
</gene>
<proteinExistence type="predicted"/>
<comment type="caution">
    <text evidence="2">The sequence shown here is derived from an EMBL/GenBank/DDBJ whole genome shotgun (WGS) entry which is preliminary data.</text>
</comment>
<feature type="signal peptide" evidence="1">
    <location>
        <begin position="1"/>
        <end position="24"/>
    </location>
</feature>
<name>T0HTM2_9SPHN</name>
<dbReference type="PATRIC" id="fig|1331060.3.peg.1561"/>
<dbReference type="Proteomes" id="UP000015531">
    <property type="component" value="Unassembled WGS sequence"/>
</dbReference>
<reference evidence="2 3" key="1">
    <citation type="journal article" date="2013" name="Genome Announc.">
        <title>Draft Genome Sequence of Sphingobium lactosutens Strain DS20T, Isolated from a Hexachlorocyclohexane Dumpsite.</title>
        <authorList>
            <person name="Kumar R."/>
            <person name="Dwivedi V."/>
            <person name="Negi V."/>
            <person name="Khurana J.P."/>
            <person name="Lal R."/>
        </authorList>
    </citation>
    <scope>NUCLEOTIDE SEQUENCE [LARGE SCALE GENOMIC DNA]</scope>
    <source>
        <strain evidence="2 3">DS20</strain>
    </source>
</reference>
<sequence>MTGVTMPVRLMMMLAAMGAVPMQAQETTGRPVEAVLTPAEGVDVLTVRGLSPVAVSGSYELDVLSGAQAGNHAVQKGRIHLVANAPATFVTLRLNQFRSARLTVRIDGQPAYDQALGAAR</sequence>
<protein>
    <submittedName>
        <fullName evidence="2">Uncharacterized protein</fullName>
    </submittedName>
</protein>
<keyword evidence="3" id="KW-1185">Reference proteome</keyword>